<dbReference type="GO" id="GO:0051177">
    <property type="term" value="P:meiotic sister chromatid cohesion"/>
    <property type="evidence" value="ECO:0007669"/>
    <property type="project" value="TreeGrafter"/>
</dbReference>
<feature type="region of interest" description="Disordered" evidence="3">
    <location>
        <begin position="114"/>
        <end position="134"/>
    </location>
</feature>
<evidence type="ECO:0000256" key="2">
    <source>
        <dbReference type="ARBA" id="ARBA00023242"/>
    </source>
</evidence>
<dbReference type="Proteomes" id="UP001168821">
    <property type="component" value="Unassembled WGS sequence"/>
</dbReference>
<comment type="caution">
    <text evidence="5">The sequence shown here is derived from an EMBL/GenBank/DDBJ whole genome shotgun (WGS) entry which is preliminary data.</text>
</comment>
<dbReference type="AlphaFoldDB" id="A0AA38ITT8"/>
<gene>
    <name evidence="5" type="ORF">Zmor_011499</name>
</gene>
<accession>A0AA38ITT8</accession>
<evidence type="ECO:0000259" key="4">
    <source>
        <dbReference type="Pfam" id="PF04825"/>
    </source>
</evidence>
<keyword evidence="6" id="KW-1185">Reference proteome</keyword>
<evidence type="ECO:0000256" key="3">
    <source>
        <dbReference type="SAM" id="MobiDB-lite"/>
    </source>
</evidence>
<dbReference type="PANTHER" id="PTHR12585">
    <property type="entry name" value="SCC1 / RAD21 FAMILY MEMBER"/>
    <property type="match status" value="1"/>
</dbReference>
<protein>
    <recommendedName>
        <fullName evidence="4">Rad21/Rec8-like protein N-terminal domain-containing protein</fullName>
    </recommendedName>
</protein>
<evidence type="ECO:0000313" key="5">
    <source>
        <dbReference type="EMBL" id="KAJ3659832.1"/>
    </source>
</evidence>
<dbReference type="GO" id="GO:0003682">
    <property type="term" value="F:chromatin binding"/>
    <property type="evidence" value="ECO:0007669"/>
    <property type="project" value="TreeGrafter"/>
</dbReference>
<dbReference type="EMBL" id="JALNTZ010000003">
    <property type="protein sequence ID" value="KAJ3659832.1"/>
    <property type="molecule type" value="Genomic_DNA"/>
</dbReference>
<reference evidence="5" key="1">
    <citation type="journal article" date="2023" name="G3 (Bethesda)">
        <title>Whole genome assemblies of Zophobas morio and Tenebrio molitor.</title>
        <authorList>
            <person name="Kaur S."/>
            <person name="Stinson S.A."/>
            <person name="diCenzo G.C."/>
        </authorList>
    </citation>
    <scope>NUCLEOTIDE SEQUENCE</scope>
    <source>
        <strain evidence="5">QUZm001</strain>
    </source>
</reference>
<feature type="domain" description="Rad21/Rec8-like protein N-terminal" evidence="4">
    <location>
        <begin position="1"/>
        <end position="98"/>
    </location>
</feature>
<feature type="region of interest" description="Disordered" evidence="3">
    <location>
        <begin position="237"/>
        <end position="262"/>
    </location>
</feature>
<dbReference type="GO" id="GO:0006302">
    <property type="term" value="P:double-strand break repair"/>
    <property type="evidence" value="ECO:0007669"/>
    <property type="project" value="TreeGrafter"/>
</dbReference>
<dbReference type="GO" id="GO:0030893">
    <property type="term" value="C:meiotic cohesin complex"/>
    <property type="evidence" value="ECO:0007669"/>
    <property type="project" value="TreeGrafter"/>
</dbReference>
<comment type="subcellular location">
    <subcellularLocation>
        <location evidence="1">Nucleus</location>
    </subcellularLocation>
</comment>
<name>A0AA38ITT8_9CUCU</name>
<evidence type="ECO:0000256" key="1">
    <source>
        <dbReference type="ARBA" id="ARBA00004123"/>
    </source>
</evidence>
<sequence>MFFNLILLNRQHQARFGYAWIAATLGIKRLARKDVLALDICKICDEIAQYVCSESDSPRSRFSLRLSAVLINGITKIYRQRAVYFMEDLVKFMTSISRPAVVVLHFSPEEGMFPTPPTPVPRKKGKKRRLPSEVSTPQSQIDRLVSSIVAKENTQVEAIVAPESLILQARADEVTLHEGQVQREATGDEFGMLGVLPTEEDLIRDISQLEEPRPQSFLALQPKEEFPEPSAATILPLTLSEEPPRKQPARVPTSTSSSEPEVAPVTITVEALIHAPADITIPPAGPPRVRGRRAPAQPSEIISEIVPVSEITQVPTEEVLAVPQEQRVSIELTERVRPRSVVVAMQEEAVTQRDKKIATRKEKIDKDLKKILISIKPRRMVRIDRCELKEIEWIDINPCPLPQFKLKTPNTTNLLDMYLIGEPIDLQMRHKVSQGSLERSASLRRKSGRMTPPAELSGDGREVPPVAERVEESSLIPEIRISEVGQVPSEVLVSIVEEQVMIETPKVATESRVEVIPPLMASTPVRRKSTEIEQKTIEEVRAAPAEEHLLESPRKKRRLFLEVEAQPEDLDFITIPSEIISRELTSEAALFTQESFDSVPLPLLTTQKRQQEIVNKVFSRGRLTLEEICQRPINRLNIARAFNDILILCKHRYVTLIPEDDSSEFKFVERGSKMGH</sequence>
<dbReference type="GO" id="GO:0005634">
    <property type="term" value="C:nucleus"/>
    <property type="evidence" value="ECO:0007669"/>
    <property type="project" value="UniProtKB-SubCell"/>
</dbReference>
<proteinExistence type="predicted"/>
<evidence type="ECO:0000313" key="6">
    <source>
        <dbReference type="Proteomes" id="UP001168821"/>
    </source>
</evidence>
<keyword evidence="2" id="KW-0539">Nucleus</keyword>
<dbReference type="InterPro" id="IPR006910">
    <property type="entry name" value="Rad21_Rec8_N"/>
</dbReference>
<organism evidence="5 6">
    <name type="scientific">Zophobas morio</name>
    <dbReference type="NCBI Taxonomy" id="2755281"/>
    <lineage>
        <taxon>Eukaryota</taxon>
        <taxon>Metazoa</taxon>
        <taxon>Ecdysozoa</taxon>
        <taxon>Arthropoda</taxon>
        <taxon>Hexapoda</taxon>
        <taxon>Insecta</taxon>
        <taxon>Pterygota</taxon>
        <taxon>Neoptera</taxon>
        <taxon>Endopterygota</taxon>
        <taxon>Coleoptera</taxon>
        <taxon>Polyphaga</taxon>
        <taxon>Cucujiformia</taxon>
        <taxon>Tenebrionidae</taxon>
        <taxon>Zophobas</taxon>
    </lineage>
</organism>
<dbReference type="Pfam" id="PF04825">
    <property type="entry name" value="Rad21_Rec8_N"/>
    <property type="match status" value="1"/>
</dbReference>
<dbReference type="PANTHER" id="PTHR12585:SF27">
    <property type="entry name" value="MEIOTIC RECOMBINATION PROTEIN REC8 HOMOLOG"/>
    <property type="match status" value="1"/>
</dbReference>
<feature type="region of interest" description="Disordered" evidence="3">
    <location>
        <begin position="435"/>
        <end position="462"/>
    </location>
</feature>
<dbReference type="InterPro" id="IPR039781">
    <property type="entry name" value="Rad21/Rec8-like"/>
</dbReference>